<feature type="non-terminal residue" evidence="1">
    <location>
        <position position="1"/>
    </location>
</feature>
<reference evidence="1" key="1">
    <citation type="submission" date="2018-05" db="EMBL/GenBank/DDBJ databases">
        <authorList>
            <person name="Lanie J.A."/>
            <person name="Ng W.-L."/>
            <person name="Kazmierczak K.M."/>
            <person name="Andrzejewski T.M."/>
            <person name="Davidsen T.M."/>
            <person name="Wayne K.J."/>
            <person name="Tettelin H."/>
            <person name="Glass J.I."/>
            <person name="Rusch D."/>
            <person name="Podicherti R."/>
            <person name="Tsui H.-C.T."/>
            <person name="Winkler M.E."/>
        </authorList>
    </citation>
    <scope>NUCLEOTIDE SEQUENCE</scope>
</reference>
<dbReference type="Gene3D" id="3.40.50.2000">
    <property type="entry name" value="Glycogen Phosphorylase B"/>
    <property type="match status" value="1"/>
</dbReference>
<dbReference type="EMBL" id="UINC01024649">
    <property type="protein sequence ID" value="SVA98702.1"/>
    <property type="molecule type" value="Genomic_DNA"/>
</dbReference>
<evidence type="ECO:0008006" key="2">
    <source>
        <dbReference type="Google" id="ProtNLM"/>
    </source>
</evidence>
<organism evidence="1">
    <name type="scientific">marine metagenome</name>
    <dbReference type="NCBI Taxonomy" id="408172"/>
    <lineage>
        <taxon>unclassified sequences</taxon>
        <taxon>metagenomes</taxon>
        <taxon>ecological metagenomes</taxon>
    </lineage>
</organism>
<evidence type="ECO:0000313" key="1">
    <source>
        <dbReference type="EMBL" id="SVA98702.1"/>
    </source>
</evidence>
<proteinExistence type="predicted"/>
<sequence>VALLRFLIIVADRVKPGAVLAVLETRIGVSWPGRVPGWFNIHISALFWQLRRRSIPQDRRRLSSLHRGSRPLRIGCFGPFSGLLSFPPALFEEFPSDAELFVYDLQHRDQLAPALRGLARQYRPVNLETATVYSDAVRAAADEINADDLDLLLIIREKMDSYDVLDHVTTPCIAYVCTGSDVHHHPNIDFNLYCQPAADFFPIGNDLFCGFTRRPVPGHVVYSSHLFFDPRDLDLTSIPARWEERRPLIVFHGSLYKLASEPFLDCLFGLMAELGDVEFAFMGKDWDDALRRVHESACRWGVSERVHYEGVFSTLRDSEGRITDPGWHRLVELLSSARLAPNPWPIGGGSARFEAYVLGAPTVHMGLRTDAASWGQPQPALYEIPNLLVPEGTTHSVDGYRALSVRCLRDGSFANKLAQMQRQKALASCVPSEYWQMILRVFDTWSHASGVGELESRRG</sequence>
<name>A0A382AC91_9ZZZZ</name>
<dbReference type="AlphaFoldDB" id="A0A382AC91"/>
<protein>
    <recommendedName>
        <fullName evidence="2">Glycosyl transferase family 1 domain-containing protein</fullName>
    </recommendedName>
</protein>
<accession>A0A382AC91</accession>
<gene>
    <name evidence="1" type="ORF">METZ01_LOCUS151556</name>
</gene>